<evidence type="ECO:0000256" key="1">
    <source>
        <dbReference type="SAM" id="SignalP"/>
    </source>
</evidence>
<sequence length="546" mass="59721">MKRLLWLLLALVSAVLNPVAALAQDGAALRPVPVALNGADEMKLKGDLCRYGFVASETRKFSGDERLAACREAYVGFGGSAFHRNDMAMSLCVDRKKTGTFQIAAQDRDLCYNAAVDTFAVTLTEPLSVHSQLLDALPALCDAGHYKSCVLLARISMLRPKEFASPLSAADAVATLERACTAKTRTACYYTAQIAFKAKDWARTGTFLRQECALGTKDVCDEITRLGSRGDAGFEFARGMYKSDIELFDEACWRDEDRSSCFIVARYKQRVKELDISTARRACFTGDAGFCEDLAKQEAFEGDLGKVDDALYRGCRLDIGLCDELVNYRSGKLVYERSPDFLPPDPQYIAARLVESRAARDASGKPAATFFEIMLCDIGDLSACKELGMKVPRDTPSFTMPPINEFVSKVQAKADEKCRQKREADFCREMAIVLRPRFNGEQAIDMPRAARFGAAACMLGKIDMCGFSGVALVEGQHGGPPDRKNGSALLDKGCSGRDAAACYFFATVLAQDGRFDQAKLAAQTALQINPAFAEAKDLLAKLNQEQ</sequence>
<feature type="chain" id="PRO_5039887553" evidence="1">
    <location>
        <begin position="24"/>
        <end position="546"/>
    </location>
</feature>
<dbReference type="PANTHER" id="PTHR13891">
    <property type="entry name" value="CYTOCHROME C OXIDASE ASSEMBLY FACTOR 7"/>
    <property type="match status" value="1"/>
</dbReference>
<feature type="signal peptide" evidence="1">
    <location>
        <begin position="1"/>
        <end position="23"/>
    </location>
</feature>
<keyword evidence="3" id="KW-1185">Reference proteome</keyword>
<reference evidence="2 3" key="1">
    <citation type="submission" date="2016-05" db="EMBL/GenBank/DDBJ databases">
        <title>Compelete Genome Sequence of Bacteriochlorophyll-Synthesizing Bacterium Porphyrobacter neustonensis DSM 9434.</title>
        <authorList>
            <person name="Shi X.-L."/>
            <person name="Wu Y.-H."/>
            <person name="Cheng H."/>
            <person name="Xu L."/>
            <person name="Zhang X.-Q."/>
            <person name="Wang C.-S."/>
            <person name="Xu X.-W."/>
        </authorList>
    </citation>
    <scope>NUCLEOTIDE SEQUENCE [LARGE SCALE GENOMIC DNA]</scope>
    <source>
        <strain evidence="2 3">DSM 9434</strain>
    </source>
</reference>
<proteinExistence type="predicted"/>
<gene>
    <name evidence="2" type="ORF">A9D12_01740</name>
</gene>
<dbReference type="PANTHER" id="PTHR13891:SF1">
    <property type="entry name" value="CYTOCHROME C OXIDASE ASSEMBLY FACTOR 7"/>
    <property type="match status" value="1"/>
</dbReference>
<dbReference type="InterPro" id="IPR040239">
    <property type="entry name" value="HcpB-like"/>
</dbReference>
<dbReference type="EMBL" id="CP016033">
    <property type="protein sequence ID" value="ANK11875.1"/>
    <property type="molecule type" value="Genomic_DNA"/>
</dbReference>
<protein>
    <submittedName>
        <fullName evidence="2">Uncharacterized protein</fullName>
    </submittedName>
</protein>
<evidence type="ECO:0000313" key="2">
    <source>
        <dbReference type="EMBL" id="ANK11875.1"/>
    </source>
</evidence>
<dbReference type="AlphaFoldDB" id="A0A192D153"/>
<name>A0A192D153_9SPHN</name>
<dbReference type="SUPFAM" id="SSF81901">
    <property type="entry name" value="HCP-like"/>
    <property type="match status" value="1"/>
</dbReference>
<keyword evidence="1" id="KW-0732">Signal</keyword>
<dbReference type="RefSeq" id="WP_068349202.1">
    <property type="nucleotide sequence ID" value="NZ_CP016033.1"/>
</dbReference>
<accession>A0A192D153</accession>
<dbReference type="STRING" id="1112.A9D12_01740"/>
<dbReference type="Gene3D" id="1.25.40.10">
    <property type="entry name" value="Tetratricopeptide repeat domain"/>
    <property type="match status" value="1"/>
</dbReference>
<dbReference type="InterPro" id="IPR011990">
    <property type="entry name" value="TPR-like_helical_dom_sf"/>
</dbReference>
<dbReference type="KEGG" id="pns:A9D12_01740"/>
<dbReference type="Proteomes" id="UP000078263">
    <property type="component" value="Chromosome"/>
</dbReference>
<organism evidence="2 3">
    <name type="scientific">Erythrobacter neustonensis</name>
    <dbReference type="NCBI Taxonomy" id="1112"/>
    <lineage>
        <taxon>Bacteria</taxon>
        <taxon>Pseudomonadati</taxon>
        <taxon>Pseudomonadota</taxon>
        <taxon>Alphaproteobacteria</taxon>
        <taxon>Sphingomonadales</taxon>
        <taxon>Erythrobacteraceae</taxon>
        <taxon>Erythrobacter/Porphyrobacter group</taxon>
        <taxon>Erythrobacter</taxon>
    </lineage>
</organism>
<evidence type="ECO:0000313" key="3">
    <source>
        <dbReference type="Proteomes" id="UP000078263"/>
    </source>
</evidence>